<reference evidence="2" key="1">
    <citation type="journal article" date="2014" name="Genome Announc.">
        <title>Draft genome sequence of the formaldehyde-resistant fungus Byssochlamys spectabilis No. 5 (anamorph Paecilomyces variotii No. 5) (NBRC109023).</title>
        <authorList>
            <person name="Oka T."/>
            <person name="Ekino K."/>
            <person name="Fukuda K."/>
            <person name="Nomura Y."/>
        </authorList>
    </citation>
    <scope>NUCLEOTIDE SEQUENCE [LARGE SCALE GENOMIC DNA]</scope>
    <source>
        <strain evidence="2">No. 5 / NBRC 109023</strain>
    </source>
</reference>
<dbReference type="AlphaFoldDB" id="V5HZH1"/>
<evidence type="ECO:0000313" key="1">
    <source>
        <dbReference type="EMBL" id="GAD95430.1"/>
    </source>
</evidence>
<sequence length="100" mass="11133">MSVMATNDLKHLEYSVDQEITNFFEKAVVTRSACDAYAREHLGGNAVPVPVQVSPQVPLRMETVDLARIIYSHFAPEIAFKGVIGEETEGKEPLYIYAMS</sequence>
<keyword evidence="2" id="KW-1185">Reference proteome</keyword>
<evidence type="ECO:0000313" key="2">
    <source>
        <dbReference type="Proteomes" id="UP000018001"/>
    </source>
</evidence>
<gene>
    <name evidence="1" type="ORF">PVAR5_4073</name>
</gene>
<organism evidence="1 2">
    <name type="scientific">Byssochlamys spectabilis (strain No. 5 / NBRC 109023)</name>
    <name type="common">Paecilomyces variotii</name>
    <dbReference type="NCBI Taxonomy" id="1356009"/>
    <lineage>
        <taxon>Eukaryota</taxon>
        <taxon>Fungi</taxon>
        <taxon>Dikarya</taxon>
        <taxon>Ascomycota</taxon>
        <taxon>Pezizomycotina</taxon>
        <taxon>Eurotiomycetes</taxon>
        <taxon>Eurotiomycetidae</taxon>
        <taxon>Eurotiales</taxon>
        <taxon>Thermoascaceae</taxon>
        <taxon>Paecilomyces</taxon>
    </lineage>
</organism>
<name>V5HZH1_BYSSN</name>
<dbReference type="EMBL" id="BAUL01000128">
    <property type="protein sequence ID" value="GAD95430.1"/>
    <property type="molecule type" value="Genomic_DNA"/>
</dbReference>
<dbReference type="InParanoid" id="V5HZH1"/>
<proteinExistence type="predicted"/>
<dbReference type="eggNOG" id="ENOG502SKQB">
    <property type="taxonomic scope" value="Eukaryota"/>
</dbReference>
<comment type="caution">
    <text evidence="1">The sequence shown here is derived from an EMBL/GenBank/DDBJ whole genome shotgun (WGS) entry which is preliminary data.</text>
</comment>
<dbReference type="Proteomes" id="UP000018001">
    <property type="component" value="Unassembled WGS sequence"/>
</dbReference>
<protein>
    <submittedName>
        <fullName evidence="1">Uncharacterized protein</fullName>
    </submittedName>
</protein>
<dbReference type="OrthoDB" id="5598852at2759"/>
<dbReference type="HOGENOM" id="CLU_125102_0_0_1"/>
<accession>V5HZH1</accession>